<keyword evidence="2" id="KW-0624">Polysaccharide degradation</keyword>
<dbReference type="AlphaFoldDB" id="A0A6B8RQC4"/>
<dbReference type="RefSeq" id="WP_155702846.1">
    <property type="nucleotide sequence ID" value="NZ_CP034235.1"/>
</dbReference>
<keyword evidence="4" id="KW-0119">Carbohydrate metabolism</keyword>
<keyword evidence="3" id="KW-0378">Hydrolase</keyword>
<reference evidence="9" key="1">
    <citation type="submission" date="2018-11" db="EMBL/GenBank/DDBJ databases">
        <title>Complete genome sequence of Paenibacillus sp. ML311-T8.</title>
        <authorList>
            <person name="Nam Y.-D."/>
            <person name="Kang J."/>
            <person name="Chung W.-H."/>
            <person name="Park Y.S."/>
        </authorList>
    </citation>
    <scope>NUCLEOTIDE SEQUENCE [LARGE SCALE GENOMIC DNA]</scope>
    <source>
        <strain evidence="9">ML311-T8</strain>
    </source>
</reference>
<accession>A0A6B8RQC4</accession>
<dbReference type="PANTHER" id="PTHR43772">
    <property type="entry name" value="ENDO-1,4-BETA-XYLANASE"/>
    <property type="match status" value="1"/>
</dbReference>
<evidence type="ECO:0000256" key="7">
    <source>
        <dbReference type="PIRSR" id="PIRSR606710-2"/>
    </source>
</evidence>
<dbReference type="Gene3D" id="2.115.10.20">
    <property type="entry name" value="Glycosyl hydrolase domain, family 43"/>
    <property type="match status" value="1"/>
</dbReference>
<keyword evidence="2" id="KW-0858">Xylan degradation</keyword>
<dbReference type="SUPFAM" id="SSF75005">
    <property type="entry name" value="Arabinanase/levansucrase/invertase"/>
    <property type="match status" value="1"/>
</dbReference>
<evidence type="ECO:0000256" key="3">
    <source>
        <dbReference type="ARBA" id="ARBA00022801"/>
    </source>
</evidence>
<sequence length="232" mass="26530">MNIEMRLDNPVIQGNWADPFVLKDGEDYYLYPTKDSTDWSYAKFHVFYSKDLINWDGPHLALDLQWVQWASQSAWAPCVGKFNGKYSMYFSAESQIGVAVSDSPLGPFVDLLGVPLIGSDAYGCQSIDADLFIDEDNQPYLLWGQGKCWIVPLEDDMSTFKAEPVLLSEQIYLSKGKDASKEDKTVYNEGPHLQKYQGKYWLTWSNYDTRDPLYQVAYGFSDKIYGPYQVPV</sequence>
<keyword evidence="5" id="KW-0326">Glycosidase</keyword>
<evidence type="ECO:0000256" key="4">
    <source>
        <dbReference type="ARBA" id="ARBA00023277"/>
    </source>
</evidence>
<dbReference type="EMBL" id="CP034235">
    <property type="protein sequence ID" value="QGQ97745.1"/>
    <property type="molecule type" value="Genomic_DNA"/>
</dbReference>
<feature type="active site" description="Proton donor" evidence="6">
    <location>
        <position position="189"/>
    </location>
</feature>
<dbReference type="GO" id="GO:0045493">
    <property type="term" value="P:xylan catabolic process"/>
    <property type="evidence" value="ECO:0007669"/>
    <property type="project" value="UniProtKB-KW"/>
</dbReference>
<dbReference type="InterPro" id="IPR052176">
    <property type="entry name" value="Glycosyl_Hydrlase_43_Enz"/>
</dbReference>
<gene>
    <name evidence="8" type="ORF">EHS13_24085</name>
</gene>
<dbReference type="InterPro" id="IPR006710">
    <property type="entry name" value="Glyco_hydro_43"/>
</dbReference>
<dbReference type="Proteomes" id="UP000426246">
    <property type="component" value="Chromosome"/>
</dbReference>
<organism evidence="8 9">
    <name type="scientific">Paenibacillus psychroresistens</name>
    <dbReference type="NCBI Taxonomy" id="1778678"/>
    <lineage>
        <taxon>Bacteria</taxon>
        <taxon>Bacillati</taxon>
        <taxon>Bacillota</taxon>
        <taxon>Bacilli</taxon>
        <taxon>Bacillales</taxon>
        <taxon>Paenibacillaceae</taxon>
        <taxon>Paenibacillus</taxon>
    </lineage>
</organism>
<feature type="site" description="Important for catalytic activity, responsible for pKa modulation of the active site Glu and correct orientation of both the proton donor and substrate" evidence="7">
    <location>
        <position position="128"/>
    </location>
</feature>
<evidence type="ECO:0000256" key="1">
    <source>
        <dbReference type="ARBA" id="ARBA00009865"/>
    </source>
</evidence>
<proteinExistence type="inferred from homology"/>
<evidence type="ECO:0000256" key="2">
    <source>
        <dbReference type="ARBA" id="ARBA00022651"/>
    </source>
</evidence>
<evidence type="ECO:0000313" key="9">
    <source>
        <dbReference type="Proteomes" id="UP000426246"/>
    </source>
</evidence>
<dbReference type="KEGG" id="ppsc:EHS13_24085"/>
<evidence type="ECO:0000256" key="5">
    <source>
        <dbReference type="ARBA" id="ARBA00023295"/>
    </source>
</evidence>
<dbReference type="InterPro" id="IPR023296">
    <property type="entry name" value="Glyco_hydro_beta-prop_sf"/>
</dbReference>
<dbReference type="OrthoDB" id="9801455at2"/>
<protein>
    <recommendedName>
        <fullName evidence="10">Glycoside hydrolase</fullName>
    </recommendedName>
</protein>
<dbReference type="PANTHER" id="PTHR43772:SF2">
    <property type="entry name" value="PUTATIVE (AFU_ORTHOLOGUE AFUA_2G04480)-RELATED"/>
    <property type="match status" value="1"/>
</dbReference>
<keyword evidence="9" id="KW-1185">Reference proteome</keyword>
<evidence type="ECO:0000313" key="8">
    <source>
        <dbReference type="EMBL" id="QGQ97745.1"/>
    </source>
</evidence>
<comment type="similarity">
    <text evidence="1">Belongs to the glycosyl hydrolase 43 family.</text>
</comment>
<name>A0A6B8RQC4_9BACL</name>
<evidence type="ECO:0000256" key="6">
    <source>
        <dbReference type="PIRSR" id="PIRSR606710-1"/>
    </source>
</evidence>
<dbReference type="Pfam" id="PF04616">
    <property type="entry name" value="Glyco_hydro_43"/>
    <property type="match status" value="1"/>
</dbReference>
<feature type="active site" description="Proton acceptor" evidence="6">
    <location>
        <position position="18"/>
    </location>
</feature>
<dbReference type="GO" id="GO:0004553">
    <property type="term" value="F:hydrolase activity, hydrolyzing O-glycosyl compounds"/>
    <property type="evidence" value="ECO:0007669"/>
    <property type="project" value="InterPro"/>
</dbReference>
<evidence type="ECO:0008006" key="10">
    <source>
        <dbReference type="Google" id="ProtNLM"/>
    </source>
</evidence>